<name>A0A3A6PPP2_9EURY</name>
<evidence type="ECO:0000259" key="1">
    <source>
        <dbReference type="SMART" id="SM00933"/>
    </source>
</evidence>
<dbReference type="SMART" id="SM00933">
    <property type="entry name" value="NurA"/>
    <property type="match status" value="1"/>
</dbReference>
<dbReference type="EMBL" id="QKNY01000007">
    <property type="protein sequence ID" value="RJX43656.1"/>
    <property type="molecule type" value="Genomic_DNA"/>
</dbReference>
<evidence type="ECO:0000313" key="3">
    <source>
        <dbReference type="Proteomes" id="UP000276588"/>
    </source>
</evidence>
<organism evidence="2 3">
    <name type="scientific">Halonotius aquaticus</name>
    <dbReference type="NCBI Taxonomy" id="2216978"/>
    <lineage>
        <taxon>Archaea</taxon>
        <taxon>Methanobacteriati</taxon>
        <taxon>Methanobacteriota</taxon>
        <taxon>Stenosarchaea group</taxon>
        <taxon>Halobacteria</taxon>
        <taxon>Halobacteriales</taxon>
        <taxon>Haloferacaceae</taxon>
        <taxon>Halonotius</taxon>
    </lineage>
</organism>
<dbReference type="Proteomes" id="UP000276588">
    <property type="component" value="Unassembled WGS sequence"/>
</dbReference>
<proteinExistence type="predicted"/>
<dbReference type="Pfam" id="PF09376">
    <property type="entry name" value="NurA"/>
    <property type="match status" value="1"/>
</dbReference>
<dbReference type="InterPro" id="IPR018977">
    <property type="entry name" value="NurA_domain"/>
</dbReference>
<accession>A0A3A6PPP2</accession>
<reference evidence="2 3" key="1">
    <citation type="submission" date="2018-06" db="EMBL/GenBank/DDBJ databases">
        <title>Halonotius sp. F13-13 a new haloarchaeeon isolated from a solar saltern from Isla Cristina, Huelva, Spain.</title>
        <authorList>
            <person name="Duran-Viseras A."/>
            <person name="Sanchez-Porro C."/>
            <person name="Ventosa A."/>
        </authorList>
    </citation>
    <scope>NUCLEOTIDE SEQUENCE [LARGE SCALE GENOMIC DNA]</scope>
    <source>
        <strain evidence="2 3">F13-13</strain>
    </source>
</reference>
<feature type="domain" description="NurA" evidence="1">
    <location>
        <begin position="75"/>
        <end position="393"/>
    </location>
</feature>
<gene>
    <name evidence="2" type="ORF">DM826_05235</name>
</gene>
<keyword evidence="3" id="KW-1185">Reference proteome</keyword>
<evidence type="ECO:0000313" key="2">
    <source>
        <dbReference type="EMBL" id="RJX43656.1"/>
    </source>
</evidence>
<dbReference type="OrthoDB" id="190207at2157"/>
<dbReference type="AlphaFoldDB" id="A0A3A6PPP2"/>
<sequence length="426" mass="47067">MTLDPIHVDAIARLAGSVADSVDDSDHDDVAETVWESWLDPLTDARGRTVVEPLGEQQRARVAIDDIALAERPFPTVHGIDSGTINPTSFKNGLVLDLAHAAMAVDPSDLSIHRARTIVATVHTNDRTEPLGSDWVSIDGGHSQRRVIRAPQVNRYAEAVVHALSLYLAEGHHARKHANTVEDLLLLDGPLYPKEILTWRDRNPELDALTYEARPKNVLKNYVRLVERFVAEGTPIAGFVKNPSARVITGALADKEVGFDAPWPDDTGFFTRLLEQQVDDTGSAVEAEPGANRRTDELTVTSWFISRGGPDGAMAADGDALGVERTLEPECYEVTFFVIYDPRTDLCYKVEAPYAVSRDPETRQQLQTQILSEVAAERGPPTAVDKADELAKISASEKAALRRKFETILHSEQQATHDKRRWGDEY</sequence>
<dbReference type="RefSeq" id="WP_120102236.1">
    <property type="nucleotide sequence ID" value="NZ_QKNY01000007.1"/>
</dbReference>
<protein>
    <submittedName>
        <fullName evidence="2">Nuclease</fullName>
    </submittedName>
</protein>
<comment type="caution">
    <text evidence="2">The sequence shown here is derived from an EMBL/GenBank/DDBJ whole genome shotgun (WGS) entry which is preliminary data.</text>
</comment>